<dbReference type="Proteomes" id="UP000013378">
    <property type="component" value="Unassembled WGS sequence"/>
</dbReference>
<feature type="coiled-coil region" evidence="1">
    <location>
        <begin position="25"/>
        <end position="52"/>
    </location>
</feature>
<evidence type="ECO:0000313" key="3">
    <source>
        <dbReference type="Proteomes" id="UP000013378"/>
    </source>
</evidence>
<dbReference type="AlphaFoldDB" id="R1CAP1"/>
<name>R1CAP1_9FIRM</name>
<keyword evidence="1" id="KW-0175">Coiled coil</keyword>
<proteinExistence type="predicted"/>
<comment type="caution">
    <text evidence="2">The sequence shown here is derived from an EMBL/GenBank/DDBJ whole genome shotgun (WGS) entry which is preliminary data.</text>
</comment>
<accession>R1CAP1</accession>
<sequence length="55" mass="6822">MSEKDFQDIDFLIKKADKNLIKEIIKEVINRNDLFESKKEEFKRKLKVFRERYDV</sequence>
<keyword evidence="3" id="KW-1185">Reference proteome</keyword>
<evidence type="ECO:0000256" key="1">
    <source>
        <dbReference type="SAM" id="Coils"/>
    </source>
</evidence>
<organism evidence="2 3">
    <name type="scientific">Caldisalinibacter kiritimatiensis</name>
    <dbReference type="NCBI Taxonomy" id="1304284"/>
    <lineage>
        <taxon>Bacteria</taxon>
        <taxon>Bacillati</taxon>
        <taxon>Bacillota</taxon>
        <taxon>Tissierellia</taxon>
        <taxon>Tissierellales</taxon>
        <taxon>Thermohalobacteraceae</taxon>
        <taxon>Caldisalinibacter</taxon>
    </lineage>
</organism>
<dbReference type="EMBL" id="ARZA01000277">
    <property type="protein sequence ID" value="EOC99384.1"/>
    <property type="molecule type" value="Genomic_DNA"/>
</dbReference>
<protein>
    <submittedName>
        <fullName evidence="2">Uncharacterized protein</fullName>
    </submittedName>
</protein>
<evidence type="ECO:0000313" key="2">
    <source>
        <dbReference type="EMBL" id="EOC99384.1"/>
    </source>
</evidence>
<gene>
    <name evidence="2" type="ORF">L21TH_2642</name>
</gene>
<dbReference type="STRING" id="1304284.L21TH_2642"/>
<dbReference type="OrthoDB" id="2988567at2"/>
<reference evidence="2 3" key="1">
    <citation type="journal article" date="2015" name="Geomicrobiol. J.">
        <title>Caldisalinibacter kiritimatiensis gen. nov., sp. nov., a moderately thermohalophilic thiosulfate-reducing bacterium from a hypersaline microbial mat.</title>
        <authorList>
            <person name="Ben Hania W."/>
            <person name="Joseph M."/>
            <person name="Fiebig A."/>
            <person name="Bunk B."/>
            <person name="Klenk H.-P."/>
            <person name="Fardeau M.-L."/>
            <person name="Spring S."/>
        </authorList>
    </citation>
    <scope>NUCLEOTIDE SEQUENCE [LARGE SCALE GENOMIC DNA]</scope>
    <source>
        <strain evidence="2 3">L21-TH-D2</strain>
    </source>
</reference>